<keyword evidence="2" id="KW-0328">Glycosyltransferase</keyword>
<keyword evidence="4" id="KW-0548">Nucleotidyltransferase</keyword>
<dbReference type="EMBL" id="JAEHTE010000001">
    <property type="protein sequence ID" value="MBI6882450.1"/>
    <property type="molecule type" value="Genomic_DNA"/>
</dbReference>
<dbReference type="PROSITE" id="PS51059">
    <property type="entry name" value="PARP_CATALYTIC"/>
    <property type="match status" value="1"/>
</dbReference>
<dbReference type="SUPFAM" id="SSF56399">
    <property type="entry name" value="ADP-ribosylation"/>
    <property type="match status" value="1"/>
</dbReference>
<dbReference type="GO" id="GO:0070212">
    <property type="term" value="P:protein poly-ADP-ribosylation"/>
    <property type="evidence" value="ECO:0007669"/>
    <property type="project" value="TreeGrafter"/>
</dbReference>
<feature type="domain" description="PARP alpha-helical" evidence="8">
    <location>
        <begin position="103"/>
        <end position="228"/>
    </location>
</feature>
<keyword evidence="5" id="KW-0520">NAD</keyword>
<dbReference type="PANTHER" id="PTHR10459:SF60">
    <property type="entry name" value="POLY [ADP-RIBOSE] POLYMERASE 2"/>
    <property type="match status" value="1"/>
</dbReference>
<dbReference type="GO" id="GO:0016779">
    <property type="term" value="F:nucleotidyltransferase activity"/>
    <property type="evidence" value="ECO:0007669"/>
    <property type="project" value="UniProtKB-KW"/>
</dbReference>
<dbReference type="CDD" id="cd07996">
    <property type="entry name" value="WGR_MMR_like"/>
    <property type="match status" value="1"/>
</dbReference>
<proteinExistence type="predicted"/>
<dbReference type="SMART" id="SM00773">
    <property type="entry name" value="WGR"/>
    <property type="match status" value="1"/>
</dbReference>
<dbReference type="Gene3D" id="2.20.140.10">
    <property type="entry name" value="WGR domain"/>
    <property type="match status" value="1"/>
</dbReference>
<gene>
    <name evidence="10" type="ORF">JEU22_00795</name>
</gene>
<dbReference type="InterPro" id="IPR036616">
    <property type="entry name" value="Poly(ADP-ribose)pol_reg_dom_sf"/>
</dbReference>
<organism evidence="10 11">
    <name type="scientific">Pseudomonas putida</name>
    <name type="common">Arthrobacter siderocapsulatus</name>
    <dbReference type="NCBI Taxonomy" id="303"/>
    <lineage>
        <taxon>Bacteria</taxon>
        <taxon>Pseudomonadati</taxon>
        <taxon>Pseudomonadota</taxon>
        <taxon>Gammaproteobacteria</taxon>
        <taxon>Pseudomonadales</taxon>
        <taxon>Pseudomonadaceae</taxon>
        <taxon>Pseudomonas</taxon>
    </lineage>
</organism>
<evidence type="ECO:0000259" key="9">
    <source>
        <dbReference type="PROSITE" id="PS51977"/>
    </source>
</evidence>
<evidence type="ECO:0000259" key="8">
    <source>
        <dbReference type="PROSITE" id="PS51060"/>
    </source>
</evidence>
<dbReference type="Gene3D" id="3.90.228.10">
    <property type="match status" value="1"/>
</dbReference>
<evidence type="ECO:0000259" key="7">
    <source>
        <dbReference type="PROSITE" id="PS51059"/>
    </source>
</evidence>
<feature type="domain" description="PARP catalytic" evidence="7">
    <location>
        <begin position="232"/>
        <end position="441"/>
    </location>
</feature>
<evidence type="ECO:0000256" key="1">
    <source>
        <dbReference type="ARBA" id="ARBA00012020"/>
    </source>
</evidence>
<dbReference type="PROSITE" id="PS51977">
    <property type="entry name" value="WGR"/>
    <property type="match status" value="1"/>
</dbReference>
<dbReference type="InterPro" id="IPR050800">
    <property type="entry name" value="ARTD/PARP"/>
</dbReference>
<dbReference type="Pfam" id="PF00644">
    <property type="entry name" value="PARP"/>
    <property type="match status" value="1"/>
</dbReference>
<dbReference type="SUPFAM" id="SSF142921">
    <property type="entry name" value="WGR domain-like"/>
    <property type="match status" value="1"/>
</dbReference>
<reference evidence="10" key="1">
    <citation type="submission" date="2020-12" db="EMBL/GenBank/DDBJ databases">
        <title>Enhanced detection system for hospital associated transmission using whole genome sequencing surveillance.</title>
        <authorList>
            <person name="Harrison L.H."/>
            <person name="Van Tyne D."/>
            <person name="Marsh J.W."/>
            <person name="Griffith M.P."/>
            <person name="Snyder D.J."/>
            <person name="Cooper V.S."/>
            <person name="Mustapha M."/>
        </authorList>
    </citation>
    <scope>NUCLEOTIDE SEQUENCE</scope>
    <source>
        <strain evidence="10">PSB00042</strain>
    </source>
</reference>
<dbReference type="EC" id="2.4.2.30" evidence="1"/>
<accession>A0A8I1E9T7</accession>
<sequence length="441" mass="49340">MTILREVMLIKASVDENANKSWKAWIEDDFSYHVINGRVGGSGQVQPVKHFSDERSAVRELESKMRSKLKDGYQVFTGVQAGAPKKQTLGRMALEIAASQQIRTNSQAVVSQLITRLVQANVHSILKSTTLTYDESSGVFQTPLGIVTIDSINEARALLLRIGKHISGQDFTSPEIKELVASYLMLIPQKVGRKLDVQALLPNDEAIEKQAGILDDLESSIEQVAQLKVQKGQEDEAEPEIEQIFSCEIDVEDDAAVLAEIERFYRSTEQKIHDSYGFRISRVFRVKIDEMHDAYENDGAKVGNVSLLWHGSRPGNLLSILKSGLMIPKSTAGHVCGRNFGDGVYFSDQSTKSLNYATGWWAGESRKNDTCFMFLADVAMGKPYIAKHSGEDFPVEGYDSCFAKGGVTRFNWDNGQMLLNNEMIVYQTSKSRIRYMVEFQR</sequence>
<dbReference type="GO" id="GO:0003950">
    <property type="term" value="F:NAD+ poly-ADP-ribosyltransferase activity"/>
    <property type="evidence" value="ECO:0007669"/>
    <property type="project" value="UniProtKB-EC"/>
</dbReference>
<dbReference type="InterPro" id="IPR012317">
    <property type="entry name" value="Poly(ADP-ribose)pol_cat_dom"/>
</dbReference>
<name>A0A8I1E9T7_PSEPU</name>
<dbReference type="RefSeq" id="WP_198746067.1">
    <property type="nucleotide sequence ID" value="NZ_JAEHTE010000001.1"/>
</dbReference>
<dbReference type="GO" id="GO:1990404">
    <property type="term" value="F:NAD+-protein mono-ADP-ribosyltransferase activity"/>
    <property type="evidence" value="ECO:0007669"/>
    <property type="project" value="TreeGrafter"/>
</dbReference>
<comment type="caution">
    <text evidence="10">The sequence shown here is derived from an EMBL/GenBank/DDBJ whole genome shotgun (WGS) entry which is preliminary data.</text>
</comment>
<dbReference type="PANTHER" id="PTHR10459">
    <property type="entry name" value="DNA LIGASE"/>
    <property type="match status" value="1"/>
</dbReference>
<evidence type="ECO:0000313" key="10">
    <source>
        <dbReference type="EMBL" id="MBI6882450.1"/>
    </source>
</evidence>
<evidence type="ECO:0000313" key="11">
    <source>
        <dbReference type="Proteomes" id="UP000637061"/>
    </source>
</evidence>
<dbReference type="InterPro" id="IPR008893">
    <property type="entry name" value="WGR_domain"/>
</dbReference>
<dbReference type="SUPFAM" id="SSF47587">
    <property type="entry name" value="Domain of poly(ADP-ribose) polymerase"/>
    <property type="match status" value="1"/>
</dbReference>
<dbReference type="InterPro" id="IPR036930">
    <property type="entry name" value="WGR_dom_sf"/>
</dbReference>
<dbReference type="Proteomes" id="UP000637061">
    <property type="component" value="Unassembled WGS sequence"/>
</dbReference>
<evidence type="ECO:0000256" key="4">
    <source>
        <dbReference type="ARBA" id="ARBA00022695"/>
    </source>
</evidence>
<dbReference type="InterPro" id="IPR049809">
    <property type="entry name" value="YehF/YfeS-like_WGR"/>
</dbReference>
<evidence type="ECO:0000256" key="6">
    <source>
        <dbReference type="ARBA" id="ARBA00033987"/>
    </source>
</evidence>
<evidence type="ECO:0000256" key="5">
    <source>
        <dbReference type="ARBA" id="ARBA00023027"/>
    </source>
</evidence>
<feature type="domain" description="WGR" evidence="9">
    <location>
        <begin position="1"/>
        <end position="87"/>
    </location>
</feature>
<keyword evidence="3" id="KW-0808">Transferase</keyword>
<evidence type="ECO:0000256" key="2">
    <source>
        <dbReference type="ARBA" id="ARBA00022676"/>
    </source>
</evidence>
<dbReference type="AlphaFoldDB" id="A0A8I1E9T7"/>
<dbReference type="PROSITE" id="PS51060">
    <property type="entry name" value="PARP_ALPHA_HD"/>
    <property type="match status" value="1"/>
</dbReference>
<evidence type="ECO:0000256" key="3">
    <source>
        <dbReference type="ARBA" id="ARBA00022679"/>
    </source>
</evidence>
<dbReference type="InterPro" id="IPR004102">
    <property type="entry name" value="Poly(ADP-ribose)pol_reg_dom"/>
</dbReference>
<dbReference type="Pfam" id="PF05406">
    <property type="entry name" value="WGR"/>
    <property type="match status" value="1"/>
</dbReference>
<dbReference type="GO" id="GO:0006302">
    <property type="term" value="P:double-strand break repair"/>
    <property type="evidence" value="ECO:0007669"/>
    <property type="project" value="TreeGrafter"/>
</dbReference>
<protein>
    <recommendedName>
        <fullName evidence="1">NAD(+) ADP-ribosyltransferase</fullName>
        <ecNumber evidence="1">2.4.2.30</ecNumber>
    </recommendedName>
</protein>
<dbReference type="Gene3D" id="1.20.142.10">
    <property type="entry name" value="Poly(ADP-ribose) polymerase, regulatory domain"/>
    <property type="match status" value="1"/>
</dbReference>
<comment type="catalytic activity">
    <reaction evidence="6">
        <text>NAD(+) + (ADP-D-ribosyl)n-acceptor = nicotinamide + (ADP-D-ribosyl)n+1-acceptor + H(+).</text>
        <dbReference type="EC" id="2.4.2.30"/>
    </reaction>
</comment>